<dbReference type="Proteomes" id="UP001163687">
    <property type="component" value="Chromosome"/>
</dbReference>
<keyword evidence="5" id="KW-1185">Reference proteome</keyword>
<dbReference type="FunFam" id="3.40.50.720:FF:000084">
    <property type="entry name" value="Short-chain dehydrogenase reductase"/>
    <property type="match status" value="1"/>
</dbReference>
<gene>
    <name evidence="4" type="ORF">caldi_00820</name>
</gene>
<dbReference type="GO" id="GO:0016616">
    <property type="term" value="F:oxidoreductase activity, acting on the CH-OH group of donors, NAD or NADP as acceptor"/>
    <property type="evidence" value="ECO:0007669"/>
    <property type="project" value="UniProtKB-ARBA"/>
</dbReference>
<dbReference type="Gene3D" id="3.40.50.720">
    <property type="entry name" value="NAD(P)-binding Rossmann-like Domain"/>
    <property type="match status" value="1"/>
</dbReference>
<sequence length="286" mass="30014">MTGGAAKGKDGSDAEVVDWNMVLPENASPHVWELFKLTGKVALVTGASRGLGLEIAEGLGEAGARVVITARRRPALDEAYEALRARGIDCRAFQGSVASPDDVAALVRQVLEWYGRIDILVNNAGRTWGAPTLEMPLDRWQEVLDTNVTGTFLLSQAVAREMVRQGEGGRIINMASVAGLQGSNPQHLSAVGYSASKAAVIGLTRTLATHLAQFGITVNAIAPGFFPTRMSEGVLEKVGDEVARGIPLGRVGRPGELKGVAVFLASPASSYITGQVIVVDGGATAW</sequence>
<dbReference type="InterPro" id="IPR002347">
    <property type="entry name" value="SDR_fam"/>
</dbReference>
<feature type="domain" description="Ketoreductase" evidence="3">
    <location>
        <begin position="40"/>
        <end position="224"/>
    </location>
</feature>
<reference evidence="4" key="1">
    <citation type="submission" date="2022-03" db="EMBL/GenBank/DDBJ databases">
        <title>Complete genome sequence of Caldinitratiruptor microaerophilus.</title>
        <authorList>
            <person name="Mukaiyama R."/>
            <person name="Nishiyama T."/>
            <person name="Ueda K."/>
        </authorList>
    </citation>
    <scope>NUCLEOTIDE SEQUENCE</scope>
    <source>
        <strain evidence="4">JCM 16183</strain>
    </source>
</reference>
<comment type="similarity">
    <text evidence="1">Belongs to the short-chain dehydrogenases/reductases (SDR) family.</text>
</comment>
<dbReference type="KEGG" id="cmic:caldi_00820"/>
<dbReference type="SMART" id="SM00822">
    <property type="entry name" value="PKS_KR"/>
    <property type="match status" value="1"/>
</dbReference>
<evidence type="ECO:0000313" key="5">
    <source>
        <dbReference type="Proteomes" id="UP001163687"/>
    </source>
</evidence>
<dbReference type="AlphaFoldDB" id="A0AA35CK56"/>
<dbReference type="NCBIfam" id="NF005559">
    <property type="entry name" value="PRK07231.1"/>
    <property type="match status" value="1"/>
</dbReference>
<accession>A0AA35CK56</accession>
<evidence type="ECO:0000259" key="3">
    <source>
        <dbReference type="SMART" id="SM00822"/>
    </source>
</evidence>
<protein>
    <submittedName>
        <fullName evidence="4">Gluconate 5-dehydrogenase</fullName>
    </submittedName>
</protein>
<dbReference type="SUPFAM" id="SSF51735">
    <property type="entry name" value="NAD(P)-binding Rossmann-fold domains"/>
    <property type="match status" value="1"/>
</dbReference>
<proteinExistence type="inferred from homology"/>
<name>A0AA35CK56_9FIRM</name>
<dbReference type="InterPro" id="IPR020904">
    <property type="entry name" value="Sc_DH/Rdtase_CS"/>
</dbReference>
<dbReference type="Pfam" id="PF13561">
    <property type="entry name" value="adh_short_C2"/>
    <property type="match status" value="1"/>
</dbReference>
<evidence type="ECO:0000256" key="2">
    <source>
        <dbReference type="ARBA" id="ARBA00023002"/>
    </source>
</evidence>
<dbReference type="PRINTS" id="PR00081">
    <property type="entry name" value="GDHRDH"/>
</dbReference>
<dbReference type="NCBIfam" id="NF006070">
    <property type="entry name" value="PRK08213.1"/>
    <property type="match status" value="1"/>
</dbReference>
<dbReference type="PANTHER" id="PTHR42760:SF40">
    <property type="entry name" value="3-OXOACYL-[ACYL-CARRIER-PROTEIN] REDUCTASE, CHLOROPLASTIC"/>
    <property type="match status" value="1"/>
</dbReference>
<dbReference type="NCBIfam" id="NF009466">
    <property type="entry name" value="PRK12826.1-2"/>
    <property type="match status" value="1"/>
</dbReference>
<dbReference type="InterPro" id="IPR057326">
    <property type="entry name" value="KR_dom"/>
</dbReference>
<evidence type="ECO:0000256" key="1">
    <source>
        <dbReference type="ARBA" id="ARBA00006484"/>
    </source>
</evidence>
<dbReference type="PANTHER" id="PTHR42760">
    <property type="entry name" value="SHORT-CHAIN DEHYDROGENASES/REDUCTASES FAMILY MEMBER"/>
    <property type="match status" value="1"/>
</dbReference>
<dbReference type="GO" id="GO:0008206">
    <property type="term" value="P:bile acid metabolic process"/>
    <property type="evidence" value="ECO:0007669"/>
    <property type="project" value="UniProtKB-ARBA"/>
</dbReference>
<dbReference type="PRINTS" id="PR00080">
    <property type="entry name" value="SDRFAMILY"/>
</dbReference>
<evidence type="ECO:0000313" key="4">
    <source>
        <dbReference type="EMBL" id="BDG58992.1"/>
    </source>
</evidence>
<dbReference type="InterPro" id="IPR036291">
    <property type="entry name" value="NAD(P)-bd_dom_sf"/>
</dbReference>
<dbReference type="PROSITE" id="PS00061">
    <property type="entry name" value="ADH_SHORT"/>
    <property type="match status" value="1"/>
</dbReference>
<organism evidence="4 5">
    <name type="scientific">Caldinitratiruptor microaerophilus</name>
    <dbReference type="NCBI Taxonomy" id="671077"/>
    <lineage>
        <taxon>Bacteria</taxon>
        <taxon>Bacillati</taxon>
        <taxon>Bacillota</taxon>
        <taxon>Clostridia</taxon>
        <taxon>Eubacteriales</taxon>
        <taxon>Symbiobacteriaceae</taxon>
        <taxon>Caldinitratiruptor</taxon>
    </lineage>
</organism>
<dbReference type="EMBL" id="AP025628">
    <property type="protein sequence ID" value="BDG58992.1"/>
    <property type="molecule type" value="Genomic_DNA"/>
</dbReference>
<keyword evidence="2" id="KW-0560">Oxidoreductase</keyword>
<dbReference type="GO" id="GO:0030497">
    <property type="term" value="P:fatty acid elongation"/>
    <property type="evidence" value="ECO:0007669"/>
    <property type="project" value="TreeGrafter"/>
</dbReference>